<dbReference type="OMA" id="GGRQAPC"/>
<dbReference type="RefSeq" id="XP_015655564.1">
    <property type="nucleotide sequence ID" value="XM_015806087.1"/>
</dbReference>
<reference evidence="2 3" key="1">
    <citation type="submission" date="2015-07" db="EMBL/GenBank/DDBJ databases">
        <title>High-quality genome of monoxenous trypanosomatid Leptomonas pyrrhocoris.</title>
        <authorList>
            <person name="Flegontov P."/>
            <person name="Butenko A."/>
            <person name="Firsov S."/>
            <person name="Vlcek C."/>
            <person name="Logacheva M.D."/>
            <person name="Field M."/>
            <person name="Filatov D."/>
            <person name="Flegontova O."/>
            <person name="Gerasimov E."/>
            <person name="Jackson A.P."/>
            <person name="Kelly S."/>
            <person name="Opperdoes F."/>
            <person name="O'Reilly A."/>
            <person name="Votypka J."/>
            <person name="Yurchenko V."/>
            <person name="Lukes J."/>
        </authorList>
    </citation>
    <scope>NUCLEOTIDE SEQUENCE [LARGE SCALE GENOMIC DNA]</scope>
    <source>
        <strain evidence="2">H10</strain>
    </source>
</reference>
<dbReference type="GeneID" id="26907722"/>
<feature type="coiled-coil region" evidence="1">
    <location>
        <begin position="139"/>
        <end position="173"/>
    </location>
</feature>
<accession>A0A0M9FVV1</accession>
<dbReference type="EMBL" id="LGTL01000018">
    <property type="protein sequence ID" value="KPA77125.1"/>
    <property type="molecule type" value="Genomic_DNA"/>
</dbReference>
<dbReference type="AlphaFoldDB" id="A0A0M9FVV1"/>
<dbReference type="EMBL" id="LGTL01000018">
    <property type="protein sequence ID" value="KPA77126.1"/>
    <property type="molecule type" value="Genomic_DNA"/>
</dbReference>
<dbReference type="OrthoDB" id="261737at2759"/>
<organism evidence="2 3">
    <name type="scientific">Leptomonas pyrrhocoris</name>
    <name type="common">Firebug parasite</name>
    <dbReference type="NCBI Taxonomy" id="157538"/>
    <lineage>
        <taxon>Eukaryota</taxon>
        <taxon>Discoba</taxon>
        <taxon>Euglenozoa</taxon>
        <taxon>Kinetoplastea</taxon>
        <taxon>Metakinetoplastina</taxon>
        <taxon>Trypanosomatida</taxon>
        <taxon>Trypanosomatidae</taxon>
        <taxon>Leishmaniinae</taxon>
        <taxon>Leptomonas</taxon>
    </lineage>
</organism>
<keyword evidence="1" id="KW-0175">Coiled coil</keyword>
<evidence type="ECO:0000256" key="1">
    <source>
        <dbReference type="SAM" id="Coils"/>
    </source>
</evidence>
<name>A0A0M9FVV1_LEPPY</name>
<evidence type="ECO:0000313" key="2">
    <source>
        <dbReference type="EMBL" id="KPA77125.1"/>
    </source>
</evidence>
<dbReference type="Proteomes" id="UP000037923">
    <property type="component" value="Unassembled WGS sequence"/>
</dbReference>
<dbReference type="RefSeq" id="XP_015655565.1">
    <property type="nucleotide sequence ID" value="XM_015806088.1"/>
</dbReference>
<proteinExistence type="predicted"/>
<gene>
    <name evidence="2" type="ORF">ABB37_07436</name>
</gene>
<evidence type="ECO:0000313" key="3">
    <source>
        <dbReference type="Proteomes" id="UP000037923"/>
    </source>
</evidence>
<sequence>MRRSENNGKVDVAMRVCRAWSAPAAPLSHIRTGRAAPTCALAPDKSSGSSGNDASNVTAEKPTLPHAVYRLFPTQTSFSVADIAYHAEEPHVNGTRTTQSAPFGAASMPSHGALTSELQAAKNQISLLTAASAQSFSSYVALESENAELKQSNEQLREENEALKERLAQRDDEINEQLHLICDLEKKLREFSSLTLTQKSLYNGQGHE</sequence>
<protein>
    <submittedName>
        <fullName evidence="2">Uncharacterized protein</fullName>
    </submittedName>
</protein>
<keyword evidence="3" id="KW-1185">Reference proteome</keyword>
<dbReference type="VEuPathDB" id="TriTrypDB:LpyrH10_18_1630"/>
<comment type="caution">
    <text evidence="2">The sequence shown here is derived from an EMBL/GenBank/DDBJ whole genome shotgun (WGS) entry which is preliminary data.</text>
</comment>